<keyword evidence="4 7" id="KW-0862">Zinc</keyword>
<gene>
    <name evidence="7" type="primary">gluQ</name>
    <name evidence="11" type="ORF">F6R98_15655</name>
</gene>
<feature type="binding site" evidence="7">
    <location>
        <position position="194"/>
    </location>
    <ligand>
        <name>L-glutamate</name>
        <dbReference type="ChEBI" id="CHEBI:29985"/>
    </ligand>
</feature>
<feature type="short sequence motif" description="'KMSKS' region" evidence="7">
    <location>
        <begin position="250"/>
        <end position="254"/>
    </location>
</feature>
<evidence type="ECO:0000313" key="12">
    <source>
        <dbReference type="Proteomes" id="UP000325755"/>
    </source>
</evidence>
<feature type="region of interest" description="Disordered" evidence="9">
    <location>
        <begin position="118"/>
        <end position="137"/>
    </location>
</feature>
<dbReference type="InterPro" id="IPR049940">
    <property type="entry name" value="GluQ/Sye"/>
</dbReference>
<dbReference type="GO" id="GO:0006400">
    <property type="term" value="P:tRNA modification"/>
    <property type="evidence" value="ECO:0007669"/>
    <property type="project" value="InterPro"/>
</dbReference>
<feature type="binding site" evidence="7">
    <location>
        <position position="53"/>
    </location>
    <ligand>
        <name>L-glutamate</name>
        <dbReference type="ChEBI" id="CHEBI:29985"/>
    </ligand>
</feature>
<protein>
    <recommendedName>
        <fullName evidence="7">Glutamyl-Q tRNA(Asp) synthetase</fullName>
        <shortName evidence="7">Glu-Q-RSs</shortName>
        <ecNumber evidence="7">6.1.1.-</ecNumber>
    </recommendedName>
</protein>
<dbReference type="PANTHER" id="PTHR43311">
    <property type="entry name" value="GLUTAMATE--TRNA LIGASE"/>
    <property type="match status" value="1"/>
</dbReference>
<keyword evidence="5 7" id="KW-0067">ATP-binding</keyword>
<dbReference type="GO" id="GO:0008270">
    <property type="term" value="F:zinc ion binding"/>
    <property type="evidence" value="ECO:0007669"/>
    <property type="project" value="UniProtKB-UniRule"/>
</dbReference>
<dbReference type="GO" id="GO:0006424">
    <property type="term" value="P:glutamyl-tRNA aminoacylation"/>
    <property type="evidence" value="ECO:0007669"/>
    <property type="project" value="InterPro"/>
</dbReference>
<dbReference type="InterPro" id="IPR014729">
    <property type="entry name" value="Rossmann-like_a/b/a_fold"/>
</dbReference>
<dbReference type="GO" id="GO:0004818">
    <property type="term" value="F:glutamate-tRNA ligase activity"/>
    <property type="evidence" value="ECO:0007669"/>
    <property type="project" value="TreeGrafter"/>
</dbReference>
<dbReference type="InterPro" id="IPR022380">
    <property type="entry name" value="Glu-Q_tRNA(Asp)_Synthase"/>
</dbReference>
<evidence type="ECO:0000256" key="6">
    <source>
        <dbReference type="ARBA" id="ARBA00023146"/>
    </source>
</evidence>
<evidence type="ECO:0000313" key="11">
    <source>
        <dbReference type="EMBL" id="QFY43886.1"/>
    </source>
</evidence>
<keyword evidence="6 7" id="KW-0030">Aminoacyl-tRNA synthetase</keyword>
<dbReference type="SUPFAM" id="SSF52374">
    <property type="entry name" value="Nucleotidylyl transferase"/>
    <property type="match status" value="1"/>
</dbReference>
<name>A0A5Q0BQA3_9GAMM</name>
<evidence type="ECO:0000256" key="7">
    <source>
        <dbReference type="HAMAP-Rule" id="MF_01428"/>
    </source>
</evidence>
<evidence type="ECO:0000256" key="4">
    <source>
        <dbReference type="ARBA" id="ARBA00022833"/>
    </source>
</evidence>
<dbReference type="Proteomes" id="UP000325755">
    <property type="component" value="Chromosome"/>
</dbReference>
<dbReference type="PANTHER" id="PTHR43311:SF1">
    <property type="entry name" value="GLUTAMYL-Q TRNA(ASP) SYNTHETASE"/>
    <property type="match status" value="1"/>
</dbReference>
<sequence>MSGQNTANRKSPVYRGRFAPSPTGPLHIGSMFTALAGFLQARSQNGLWLLRIDDLDAPRTFPGAADGILQTLDALGLQWDGAVAYQSKHLPLYREALDLLDSKGLLYPCTCSRKSLGEAQPVRQENSSAPETGPRPYPGFCALRKQNPDLPHALRVKARDTISFIDHLQGPLSYSLPDTTGDFILRRKDGIIAYHLATVIDDYHAQITETLRGIDLLDSTACQIHLKNLLGMPVGDYLHIPVLVDAQGVKYSKQTGATAVDSGNPAQLLLQLLALLKQNPPLELSDASAMEILRWGVAHWDIDQLRNIAAIRYP</sequence>
<dbReference type="FunCoup" id="A0A5Q0BQA3">
    <property type="interactions" value="41"/>
</dbReference>
<dbReference type="Gene3D" id="3.40.50.620">
    <property type="entry name" value="HUPs"/>
    <property type="match status" value="1"/>
</dbReference>
<proteinExistence type="inferred from homology"/>
<comment type="cofactor">
    <cofactor evidence="7">
        <name>Zn(2+)</name>
        <dbReference type="ChEBI" id="CHEBI:29105"/>
    </cofactor>
    <text evidence="7">Binds 1 zinc ion per subunit.</text>
</comment>
<dbReference type="EC" id="6.1.1.-" evidence="7"/>
<dbReference type="RefSeq" id="WP_153249863.1">
    <property type="nucleotide sequence ID" value="NZ_CP044205.1"/>
</dbReference>
<feature type="binding site" evidence="7">
    <location>
        <position position="141"/>
    </location>
    <ligand>
        <name>Zn(2+)</name>
        <dbReference type="ChEBI" id="CHEBI:29105"/>
    </ligand>
</feature>
<evidence type="ECO:0000256" key="8">
    <source>
        <dbReference type="RuleBase" id="RU363037"/>
    </source>
</evidence>
<feature type="binding site" evidence="7">
    <location>
        <position position="212"/>
    </location>
    <ligand>
        <name>L-glutamate</name>
        <dbReference type="ChEBI" id="CHEBI:29985"/>
    </ligand>
</feature>
<evidence type="ECO:0000256" key="3">
    <source>
        <dbReference type="ARBA" id="ARBA00022741"/>
    </source>
</evidence>
<evidence type="ECO:0000256" key="2">
    <source>
        <dbReference type="ARBA" id="ARBA00022723"/>
    </source>
</evidence>
<comment type="function">
    <text evidence="7">Catalyzes the tRNA-independent activation of glutamate in presence of ATP and the subsequent transfer of glutamate onto a tRNA(Asp). Glutamate is transferred on the 2-amino-5-(4,5-dihydroxy-2-cyclopenten-1-yl) moiety of the queuosine in the wobble position of the QUC anticodon.</text>
</comment>
<dbReference type="KEGG" id="mmob:F6R98_15655"/>
<dbReference type="GO" id="GO:0005829">
    <property type="term" value="C:cytosol"/>
    <property type="evidence" value="ECO:0007669"/>
    <property type="project" value="TreeGrafter"/>
</dbReference>
<dbReference type="OrthoDB" id="9807503at2"/>
<dbReference type="AlphaFoldDB" id="A0A5Q0BQA3"/>
<feature type="binding site" evidence="7">
    <location>
        <begin position="17"/>
        <end position="21"/>
    </location>
    <ligand>
        <name>L-glutamate</name>
        <dbReference type="ChEBI" id="CHEBI:29985"/>
    </ligand>
</feature>
<organism evidence="11 12">
    <name type="scientific">Candidatus Methylospira mobilis</name>
    <dbReference type="NCBI Taxonomy" id="1808979"/>
    <lineage>
        <taxon>Bacteria</taxon>
        <taxon>Pseudomonadati</taxon>
        <taxon>Pseudomonadota</taxon>
        <taxon>Gammaproteobacteria</taxon>
        <taxon>Methylococcales</taxon>
        <taxon>Methylococcaceae</taxon>
        <taxon>Candidatus Methylospira</taxon>
    </lineage>
</organism>
<dbReference type="InParanoid" id="A0A5Q0BQA3"/>
<dbReference type="InterPro" id="IPR000924">
    <property type="entry name" value="Glu/Gln-tRNA-synth"/>
</dbReference>
<comment type="similarity">
    <text evidence="7">Belongs to the class-I aminoacyl-tRNA synthetase family. GluQ subfamily.</text>
</comment>
<evidence type="ECO:0000256" key="1">
    <source>
        <dbReference type="ARBA" id="ARBA00022598"/>
    </source>
</evidence>
<feature type="short sequence motif" description="'HIGH' region" evidence="7">
    <location>
        <begin position="20"/>
        <end position="30"/>
    </location>
</feature>
<dbReference type="GO" id="GO:0005524">
    <property type="term" value="F:ATP binding"/>
    <property type="evidence" value="ECO:0007669"/>
    <property type="project" value="UniProtKB-KW"/>
</dbReference>
<dbReference type="InterPro" id="IPR020058">
    <property type="entry name" value="Glu/Gln-tRNA-synth_Ib_cat-dom"/>
</dbReference>
<keyword evidence="12" id="KW-1185">Reference proteome</keyword>
<dbReference type="EMBL" id="CP044205">
    <property type="protein sequence ID" value="QFY43886.1"/>
    <property type="molecule type" value="Genomic_DNA"/>
</dbReference>
<keyword evidence="2 7" id="KW-0479">Metal-binding</keyword>
<feature type="binding site" evidence="7">
    <location>
        <position position="111"/>
    </location>
    <ligand>
        <name>Zn(2+)</name>
        <dbReference type="ChEBI" id="CHEBI:29105"/>
    </ligand>
</feature>
<feature type="binding site" evidence="7">
    <location>
        <position position="253"/>
    </location>
    <ligand>
        <name>ATP</name>
        <dbReference type="ChEBI" id="CHEBI:30616"/>
    </ligand>
</feature>
<evidence type="ECO:0000259" key="10">
    <source>
        <dbReference type="Pfam" id="PF00749"/>
    </source>
</evidence>
<dbReference type="NCBIfam" id="TIGR03838">
    <property type="entry name" value="queuosine_YadB"/>
    <property type="match status" value="1"/>
</dbReference>
<feature type="domain" description="Glutamyl/glutaminyl-tRNA synthetase class Ib catalytic" evidence="10">
    <location>
        <begin position="15"/>
        <end position="262"/>
    </location>
</feature>
<keyword evidence="3 7" id="KW-0547">Nucleotide-binding</keyword>
<reference evidence="11 12" key="1">
    <citation type="submission" date="2019-09" db="EMBL/GenBank/DDBJ databases">
        <title>Ecophysiology of the spiral-shaped methanotroph Methylospira mobilis as revealed by the complete genome sequence.</title>
        <authorList>
            <person name="Oshkin I.Y."/>
            <person name="Dedysh S.N."/>
            <person name="Miroshnikov K."/>
            <person name="Danilova O.V."/>
            <person name="Hakobyan A."/>
            <person name="Liesack W."/>
        </authorList>
    </citation>
    <scope>NUCLEOTIDE SEQUENCE [LARGE SCALE GENOMIC DNA]</scope>
    <source>
        <strain evidence="11 12">Shm1</strain>
    </source>
</reference>
<evidence type="ECO:0000256" key="9">
    <source>
        <dbReference type="SAM" id="MobiDB-lite"/>
    </source>
</evidence>
<dbReference type="NCBIfam" id="NF004314">
    <property type="entry name" value="PRK05710.1-3"/>
    <property type="match status" value="1"/>
</dbReference>
<evidence type="ECO:0000256" key="5">
    <source>
        <dbReference type="ARBA" id="ARBA00022840"/>
    </source>
</evidence>
<dbReference type="Pfam" id="PF00749">
    <property type="entry name" value="tRNA-synt_1c"/>
    <property type="match status" value="1"/>
</dbReference>
<feature type="binding site" evidence="7">
    <location>
        <position position="137"/>
    </location>
    <ligand>
        <name>Zn(2+)</name>
        <dbReference type="ChEBI" id="CHEBI:29105"/>
    </ligand>
</feature>
<accession>A0A5Q0BQA3</accession>
<feature type="binding site" evidence="7">
    <location>
        <position position="109"/>
    </location>
    <ligand>
        <name>Zn(2+)</name>
        <dbReference type="ChEBI" id="CHEBI:29105"/>
    </ligand>
</feature>
<dbReference type="HAMAP" id="MF_01428">
    <property type="entry name" value="Glu_Q_tRNA_synth"/>
    <property type="match status" value="1"/>
</dbReference>
<keyword evidence="8" id="KW-0648">Protein biosynthesis</keyword>
<dbReference type="PRINTS" id="PR00987">
    <property type="entry name" value="TRNASYNTHGLU"/>
</dbReference>
<keyword evidence="1 7" id="KW-0436">Ligase</keyword>